<name>A0A6J4SMY2_9SPHN</name>
<reference evidence="2" key="1">
    <citation type="submission" date="2020-02" db="EMBL/GenBank/DDBJ databases">
        <authorList>
            <person name="Meier V. D."/>
        </authorList>
    </citation>
    <scope>NUCLEOTIDE SEQUENCE</scope>
    <source>
        <strain evidence="2">AVDCRST_MAG09</strain>
    </source>
</reference>
<sequence length="144" mass="16523">VPHQSDCRRADPAGAPRRGLFAQPQRAHEPRAFAHDGHWREHLSVARRHRHVELRTTGPGGQQRRGDRHRLVRQPEHSGRAGQADRLHPRPGAARRRVASRGLAPGQPNRKLGRCARQRRHRAEAGGHHSHPRPRHPPRHHRRL</sequence>
<protein>
    <submittedName>
        <fullName evidence="2">Uncharacterized protein CC_3748</fullName>
    </submittedName>
</protein>
<feature type="non-terminal residue" evidence="2">
    <location>
        <position position="1"/>
    </location>
</feature>
<gene>
    <name evidence="2" type="ORF">AVDCRST_MAG09-733</name>
</gene>
<feature type="compositionally biased region" description="Basic and acidic residues" evidence="1">
    <location>
        <begin position="1"/>
        <end position="11"/>
    </location>
</feature>
<feature type="compositionally biased region" description="Basic and acidic residues" evidence="1">
    <location>
        <begin position="73"/>
        <end position="88"/>
    </location>
</feature>
<feature type="region of interest" description="Disordered" evidence="1">
    <location>
        <begin position="1"/>
        <end position="144"/>
    </location>
</feature>
<accession>A0A6J4SMY2</accession>
<organism evidence="2">
    <name type="scientific">uncultured Sphingomonas sp</name>
    <dbReference type="NCBI Taxonomy" id="158754"/>
    <lineage>
        <taxon>Bacteria</taxon>
        <taxon>Pseudomonadati</taxon>
        <taxon>Pseudomonadota</taxon>
        <taxon>Alphaproteobacteria</taxon>
        <taxon>Sphingomonadales</taxon>
        <taxon>Sphingomonadaceae</taxon>
        <taxon>Sphingomonas</taxon>
        <taxon>environmental samples</taxon>
    </lineage>
</organism>
<dbReference type="EMBL" id="CADCVZ010000016">
    <property type="protein sequence ID" value="CAA9501224.1"/>
    <property type="molecule type" value="Genomic_DNA"/>
</dbReference>
<evidence type="ECO:0000256" key="1">
    <source>
        <dbReference type="SAM" id="MobiDB-lite"/>
    </source>
</evidence>
<feature type="compositionally biased region" description="Basic residues" evidence="1">
    <location>
        <begin position="111"/>
        <end position="144"/>
    </location>
</feature>
<proteinExistence type="predicted"/>
<dbReference type="AlphaFoldDB" id="A0A6J4SMY2"/>
<feature type="compositionally biased region" description="Basic and acidic residues" evidence="1">
    <location>
        <begin position="26"/>
        <end position="44"/>
    </location>
</feature>
<feature type="non-terminal residue" evidence="2">
    <location>
        <position position="144"/>
    </location>
</feature>
<evidence type="ECO:0000313" key="2">
    <source>
        <dbReference type="EMBL" id="CAA9501224.1"/>
    </source>
</evidence>